<dbReference type="Gene3D" id="3.40.50.2300">
    <property type="match status" value="2"/>
</dbReference>
<keyword evidence="1" id="KW-0805">Transcription regulation</keyword>
<dbReference type="SUPFAM" id="SSF47413">
    <property type="entry name" value="lambda repressor-like DNA-binding domains"/>
    <property type="match status" value="1"/>
</dbReference>
<dbReference type="CDD" id="cd01392">
    <property type="entry name" value="HTH_LacI"/>
    <property type="match status" value="1"/>
</dbReference>
<dbReference type="Gene3D" id="1.10.260.40">
    <property type="entry name" value="lambda repressor-like DNA-binding domains"/>
    <property type="match status" value="1"/>
</dbReference>
<evidence type="ECO:0000313" key="6">
    <source>
        <dbReference type="Proteomes" id="UP001589810"/>
    </source>
</evidence>
<dbReference type="InterPro" id="IPR000843">
    <property type="entry name" value="HTH_LacI"/>
</dbReference>
<dbReference type="InterPro" id="IPR028082">
    <property type="entry name" value="Peripla_BP_I"/>
</dbReference>
<dbReference type="PROSITE" id="PS50932">
    <property type="entry name" value="HTH_LACI_2"/>
    <property type="match status" value="1"/>
</dbReference>
<evidence type="ECO:0000259" key="4">
    <source>
        <dbReference type="PROSITE" id="PS50932"/>
    </source>
</evidence>
<dbReference type="PANTHER" id="PTHR30146">
    <property type="entry name" value="LACI-RELATED TRANSCRIPTIONAL REPRESSOR"/>
    <property type="match status" value="1"/>
</dbReference>
<sequence>MVTIIDVARAAGVAPSTVSYVLNGKRPISADTRRLVEQSIRQLGYRPHSRRTSAPRQRTGVIGLLAPLHSANTVPTLTRFVGSVMTAAHARDHDLLLLTHGTGMAALRRAVSTAVADALIVTDVQASDPRIPALTALGRPVVLVGEPAQSTGLSCVTLDFDAAAAGVVEHLASLGHRTVGLVGSPLSTTVWGADHARQCTRTFEATAARSGIHVRRRPCGDSADAVRSCLQALLAGESGVTALVVENEVVLPGVLEHLHALGRRVPEDISVVAVCRDETARRAPIPLTSVAVPTADLGALAVDTVLRQFEGEDEPEVRRIVPRLTVRQSSGPAPAISSCA</sequence>
<dbReference type="GO" id="GO:0003677">
    <property type="term" value="F:DNA binding"/>
    <property type="evidence" value="ECO:0007669"/>
    <property type="project" value="UniProtKB-KW"/>
</dbReference>
<evidence type="ECO:0000256" key="2">
    <source>
        <dbReference type="ARBA" id="ARBA00023125"/>
    </source>
</evidence>
<dbReference type="CDD" id="cd06267">
    <property type="entry name" value="PBP1_LacI_sugar_binding-like"/>
    <property type="match status" value="1"/>
</dbReference>
<dbReference type="Pfam" id="PF13377">
    <property type="entry name" value="Peripla_BP_3"/>
    <property type="match status" value="1"/>
</dbReference>
<dbReference type="SUPFAM" id="SSF53822">
    <property type="entry name" value="Periplasmic binding protein-like I"/>
    <property type="match status" value="1"/>
</dbReference>
<feature type="domain" description="HTH lacI-type" evidence="4">
    <location>
        <begin position="2"/>
        <end position="56"/>
    </location>
</feature>
<keyword evidence="3" id="KW-0804">Transcription</keyword>
<accession>A0ABV6MR71</accession>
<dbReference type="InterPro" id="IPR046335">
    <property type="entry name" value="LacI/GalR-like_sensor"/>
</dbReference>
<evidence type="ECO:0000256" key="3">
    <source>
        <dbReference type="ARBA" id="ARBA00023163"/>
    </source>
</evidence>
<keyword evidence="6" id="KW-1185">Reference proteome</keyword>
<name>A0ABV6MR71_9PSEU</name>
<protein>
    <submittedName>
        <fullName evidence="5">LacI family DNA-binding transcriptional regulator</fullName>
    </submittedName>
</protein>
<keyword evidence="2 5" id="KW-0238">DNA-binding</keyword>
<dbReference type="SMART" id="SM00354">
    <property type="entry name" value="HTH_LACI"/>
    <property type="match status" value="1"/>
</dbReference>
<organism evidence="5 6">
    <name type="scientific">Kutzneria chonburiensis</name>
    <dbReference type="NCBI Taxonomy" id="1483604"/>
    <lineage>
        <taxon>Bacteria</taxon>
        <taxon>Bacillati</taxon>
        <taxon>Actinomycetota</taxon>
        <taxon>Actinomycetes</taxon>
        <taxon>Pseudonocardiales</taxon>
        <taxon>Pseudonocardiaceae</taxon>
        <taxon>Kutzneria</taxon>
    </lineage>
</organism>
<dbReference type="EMBL" id="JBHLUD010000004">
    <property type="protein sequence ID" value="MFC0542818.1"/>
    <property type="molecule type" value="Genomic_DNA"/>
</dbReference>
<dbReference type="RefSeq" id="WP_379794033.1">
    <property type="nucleotide sequence ID" value="NZ_JBHLUD010000004.1"/>
</dbReference>
<gene>
    <name evidence="5" type="ORF">ACFFH7_15075</name>
</gene>
<dbReference type="Proteomes" id="UP001589810">
    <property type="component" value="Unassembled WGS sequence"/>
</dbReference>
<dbReference type="PANTHER" id="PTHR30146:SF153">
    <property type="entry name" value="LACTOSE OPERON REPRESSOR"/>
    <property type="match status" value="1"/>
</dbReference>
<evidence type="ECO:0000256" key="1">
    <source>
        <dbReference type="ARBA" id="ARBA00023015"/>
    </source>
</evidence>
<reference evidence="5 6" key="1">
    <citation type="submission" date="2024-09" db="EMBL/GenBank/DDBJ databases">
        <authorList>
            <person name="Sun Q."/>
            <person name="Mori K."/>
        </authorList>
    </citation>
    <scope>NUCLEOTIDE SEQUENCE [LARGE SCALE GENOMIC DNA]</scope>
    <source>
        <strain evidence="5 6">TBRC 1432</strain>
    </source>
</reference>
<comment type="caution">
    <text evidence="5">The sequence shown here is derived from an EMBL/GenBank/DDBJ whole genome shotgun (WGS) entry which is preliminary data.</text>
</comment>
<dbReference type="InterPro" id="IPR010982">
    <property type="entry name" value="Lambda_DNA-bd_dom_sf"/>
</dbReference>
<proteinExistence type="predicted"/>
<evidence type="ECO:0000313" key="5">
    <source>
        <dbReference type="EMBL" id="MFC0542818.1"/>
    </source>
</evidence>
<dbReference type="Pfam" id="PF00356">
    <property type="entry name" value="LacI"/>
    <property type="match status" value="1"/>
</dbReference>